<dbReference type="Proteomes" id="UP000054995">
    <property type="component" value="Unassembled WGS sequence"/>
</dbReference>
<keyword evidence="2" id="KW-1185">Reference proteome</keyword>
<evidence type="ECO:0000313" key="1">
    <source>
        <dbReference type="EMBL" id="KRY62598.1"/>
    </source>
</evidence>
<gene>
    <name evidence="1" type="ORF">T4D_2224</name>
</gene>
<dbReference type="EMBL" id="JYDT01003215">
    <property type="protein sequence ID" value="KRY62598.1"/>
    <property type="molecule type" value="Genomic_DNA"/>
</dbReference>
<reference evidence="1 2" key="1">
    <citation type="submission" date="2015-01" db="EMBL/GenBank/DDBJ databases">
        <title>Evolution of Trichinella species and genotypes.</title>
        <authorList>
            <person name="Korhonen P.K."/>
            <person name="Edoardo P."/>
            <person name="Giuseppe L.R."/>
            <person name="Gasser R.B."/>
        </authorList>
    </citation>
    <scope>NUCLEOTIDE SEQUENCE [LARGE SCALE GENOMIC DNA]</scope>
    <source>
        <strain evidence="1">ISS470</strain>
    </source>
</reference>
<dbReference type="AlphaFoldDB" id="A0A0V1DMR6"/>
<accession>A0A0V1DMR6</accession>
<evidence type="ECO:0000313" key="2">
    <source>
        <dbReference type="Proteomes" id="UP000054995"/>
    </source>
</evidence>
<comment type="caution">
    <text evidence="1">The sequence shown here is derived from an EMBL/GenBank/DDBJ whole genome shotgun (WGS) entry which is preliminary data.</text>
</comment>
<sequence length="43" mass="4709">MEELMAPATYVAEDVLGNAREGRQDWVGRCENTLIEVGGGELE</sequence>
<protein>
    <submittedName>
        <fullName evidence="1">Uncharacterized protein</fullName>
    </submittedName>
</protein>
<organism evidence="1 2">
    <name type="scientific">Trichinella pseudospiralis</name>
    <name type="common">Parasitic roundworm</name>
    <dbReference type="NCBI Taxonomy" id="6337"/>
    <lineage>
        <taxon>Eukaryota</taxon>
        <taxon>Metazoa</taxon>
        <taxon>Ecdysozoa</taxon>
        <taxon>Nematoda</taxon>
        <taxon>Enoplea</taxon>
        <taxon>Dorylaimia</taxon>
        <taxon>Trichinellida</taxon>
        <taxon>Trichinellidae</taxon>
        <taxon>Trichinella</taxon>
    </lineage>
</organism>
<proteinExistence type="predicted"/>
<name>A0A0V1DMR6_TRIPS</name>